<dbReference type="Proteomes" id="UP000729402">
    <property type="component" value="Unassembled WGS sequence"/>
</dbReference>
<keyword evidence="2" id="KW-1185">Reference proteome</keyword>
<evidence type="ECO:0000313" key="2">
    <source>
        <dbReference type="Proteomes" id="UP000729402"/>
    </source>
</evidence>
<dbReference type="EMBL" id="JAAALK010000289">
    <property type="protein sequence ID" value="KAG8048683.1"/>
    <property type="molecule type" value="Genomic_DNA"/>
</dbReference>
<reference evidence="1" key="1">
    <citation type="journal article" date="2021" name="bioRxiv">
        <title>Whole Genome Assembly and Annotation of Northern Wild Rice, Zizania palustris L., Supports a Whole Genome Duplication in the Zizania Genus.</title>
        <authorList>
            <person name="Haas M."/>
            <person name="Kono T."/>
            <person name="Macchietto M."/>
            <person name="Millas R."/>
            <person name="McGilp L."/>
            <person name="Shao M."/>
            <person name="Duquette J."/>
            <person name="Hirsch C.N."/>
            <person name="Kimball J."/>
        </authorList>
    </citation>
    <scope>NUCLEOTIDE SEQUENCE</scope>
    <source>
        <tissue evidence="1">Fresh leaf tissue</tissue>
    </source>
</reference>
<reference evidence="1" key="2">
    <citation type="submission" date="2021-02" db="EMBL/GenBank/DDBJ databases">
        <authorList>
            <person name="Kimball J.A."/>
            <person name="Haas M.W."/>
            <person name="Macchietto M."/>
            <person name="Kono T."/>
            <person name="Duquette J."/>
            <person name="Shao M."/>
        </authorList>
    </citation>
    <scope>NUCLEOTIDE SEQUENCE</scope>
    <source>
        <tissue evidence="1">Fresh leaf tissue</tissue>
    </source>
</reference>
<evidence type="ECO:0000313" key="1">
    <source>
        <dbReference type="EMBL" id="KAG8048683.1"/>
    </source>
</evidence>
<comment type="caution">
    <text evidence="1">The sequence shown here is derived from an EMBL/GenBank/DDBJ whole genome shotgun (WGS) entry which is preliminary data.</text>
</comment>
<protein>
    <submittedName>
        <fullName evidence="1">Uncharacterized protein</fullName>
    </submittedName>
</protein>
<organism evidence="1 2">
    <name type="scientific">Zizania palustris</name>
    <name type="common">Northern wild rice</name>
    <dbReference type="NCBI Taxonomy" id="103762"/>
    <lineage>
        <taxon>Eukaryota</taxon>
        <taxon>Viridiplantae</taxon>
        <taxon>Streptophyta</taxon>
        <taxon>Embryophyta</taxon>
        <taxon>Tracheophyta</taxon>
        <taxon>Spermatophyta</taxon>
        <taxon>Magnoliopsida</taxon>
        <taxon>Liliopsida</taxon>
        <taxon>Poales</taxon>
        <taxon>Poaceae</taxon>
        <taxon>BOP clade</taxon>
        <taxon>Oryzoideae</taxon>
        <taxon>Oryzeae</taxon>
        <taxon>Zizaniinae</taxon>
        <taxon>Zizania</taxon>
    </lineage>
</organism>
<sequence>MPVSVAAPYLLGRTSRLTPTAYARRVYFSKSDSRGGCVLGDSGVGTSGVRRTLGVLRNTAAESYIPGSGKYIIPDYLVKKVTATKLEEPVRGERKVPMRSHGSGY</sequence>
<dbReference type="AlphaFoldDB" id="A0A8J5RME0"/>
<proteinExistence type="predicted"/>
<gene>
    <name evidence="1" type="ORF">GUJ93_ZPchr0009g2297</name>
</gene>
<accession>A0A8J5RME0</accession>
<name>A0A8J5RME0_ZIZPA</name>